<protein>
    <recommendedName>
        <fullName evidence="2">NTP pyrophosphohydrolase MazG-like domain-containing protein</fullName>
    </recommendedName>
</protein>
<sequence>MENLEDVKKIFYKGLKIQADLKEKGMSLTYQTMSEDMARLTCQLFPKSPDNPDGYRPFSLKQKELKKWQLANFGDSNSSDMTLGMAEEVGELAHWILKRKQGIREGANGGDFKDEISDAFADVVIYGIQLLSDEGLDAEEAFTKTVAKVLNRNWKENPSGKDESQHKKTEPKPEGRLLTVAEEHELRQEWGKLPEDTRPSWRNYWLQAQRDLTASICKAQEQEGRELKPGEGRLLTDMKVIIDERTKNCVDANYASVKENLEWLVAKTASILETEWEHHVDHIVENTKILERAECKARVKRIFEEIEEHYQTFDRAGNPIILLDYKGADGSRKVTNFWQALREGAMKK</sequence>
<accession>A0A0F9RV29</accession>
<dbReference type="Gene3D" id="1.10.287.1080">
    <property type="entry name" value="MazG-like"/>
    <property type="match status" value="1"/>
</dbReference>
<evidence type="ECO:0000313" key="3">
    <source>
        <dbReference type="EMBL" id="KKN53802.1"/>
    </source>
</evidence>
<evidence type="ECO:0000259" key="2">
    <source>
        <dbReference type="Pfam" id="PF03819"/>
    </source>
</evidence>
<dbReference type="InterPro" id="IPR004518">
    <property type="entry name" value="MazG-like_dom"/>
</dbReference>
<feature type="domain" description="NTP pyrophosphohydrolase MazG-like" evidence="2">
    <location>
        <begin position="80"/>
        <end position="152"/>
    </location>
</feature>
<comment type="caution">
    <text evidence="3">The sequence shown here is derived from an EMBL/GenBank/DDBJ whole genome shotgun (WGS) entry which is preliminary data.</text>
</comment>
<name>A0A0F9RV29_9ZZZZ</name>
<dbReference type="AlphaFoldDB" id="A0A0F9RV29"/>
<dbReference type="Pfam" id="PF03819">
    <property type="entry name" value="MazG"/>
    <property type="match status" value="1"/>
</dbReference>
<dbReference type="SUPFAM" id="SSF101386">
    <property type="entry name" value="all-alpha NTP pyrophosphatases"/>
    <property type="match status" value="1"/>
</dbReference>
<reference evidence="3" key="1">
    <citation type="journal article" date="2015" name="Nature">
        <title>Complex archaea that bridge the gap between prokaryotes and eukaryotes.</title>
        <authorList>
            <person name="Spang A."/>
            <person name="Saw J.H."/>
            <person name="Jorgensen S.L."/>
            <person name="Zaremba-Niedzwiedzka K."/>
            <person name="Martijn J."/>
            <person name="Lind A.E."/>
            <person name="van Eijk R."/>
            <person name="Schleper C."/>
            <person name="Guy L."/>
            <person name="Ettema T.J."/>
        </authorList>
    </citation>
    <scope>NUCLEOTIDE SEQUENCE</scope>
</reference>
<evidence type="ECO:0000256" key="1">
    <source>
        <dbReference type="SAM" id="MobiDB-lite"/>
    </source>
</evidence>
<gene>
    <name evidence="3" type="ORF">LCGC14_0598950</name>
</gene>
<proteinExistence type="predicted"/>
<feature type="region of interest" description="Disordered" evidence="1">
    <location>
        <begin position="154"/>
        <end position="178"/>
    </location>
</feature>
<dbReference type="EMBL" id="LAZR01000956">
    <property type="protein sequence ID" value="KKN53802.1"/>
    <property type="molecule type" value="Genomic_DNA"/>
</dbReference>
<organism evidence="3">
    <name type="scientific">marine sediment metagenome</name>
    <dbReference type="NCBI Taxonomy" id="412755"/>
    <lineage>
        <taxon>unclassified sequences</taxon>
        <taxon>metagenomes</taxon>
        <taxon>ecological metagenomes</taxon>
    </lineage>
</organism>